<dbReference type="GO" id="GO:0008233">
    <property type="term" value="F:peptidase activity"/>
    <property type="evidence" value="ECO:0007669"/>
    <property type="project" value="UniProtKB-KW"/>
</dbReference>
<organism evidence="6 7">
    <name type="scientific">Longicatena caecimuris</name>
    <dbReference type="NCBI Taxonomy" id="1796635"/>
    <lineage>
        <taxon>Bacteria</taxon>
        <taxon>Bacillati</taxon>
        <taxon>Bacillota</taxon>
        <taxon>Erysipelotrichia</taxon>
        <taxon>Erysipelotrichales</taxon>
        <taxon>Erysipelotrichaceae</taxon>
        <taxon>Longicatena</taxon>
    </lineage>
</organism>
<dbReference type="Gene3D" id="3.40.50.300">
    <property type="entry name" value="P-loop containing nucleotide triphosphate hydrolases"/>
    <property type="match status" value="2"/>
</dbReference>
<dbReference type="InterPro" id="IPR036628">
    <property type="entry name" value="Clp_N_dom_sf"/>
</dbReference>
<evidence type="ECO:0000313" key="6">
    <source>
        <dbReference type="EMBL" id="TCU57105.1"/>
    </source>
</evidence>
<keyword evidence="6" id="KW-0378">Hydrolase</keyword>
<dbReference type="InterPro" id="IPR004176">
    <property type="entry name" value="Clp_R_N"/>
</dbReference>
<gene>
    <name evidence="6" type="ORF">EDD61_1196</name>
</gene>
<evidence type="ECO:0000313" key="7">
    <source>
        <dbReference type="Proteomes" id="UP000295773"/>
    </source>
</evidence>
<dbReference type="RefSeq" id="WP_132225325.1">
    <property type="nucleotide sequence ID" value="NZ_JAOBSS010000018.1"/>
</dbReference>
<keyword evidence="3 6" id="KW-0067">ATP-binding</keyword>
<dbReference type="SUPFAM" id="SSF81923">
    <property type="entry name" value="Double Clp-N motif"/>
    <property type="match status" value="1"/>
</dbReference>
<dbReference type="Pfam" id="PF17871">
    <property type="entry name" value="AAA_lid_9"/>
    <property type="match status" value="1"/>
</dbReference>
<dbReference type="PROSITE" id="PS51903">
    <property type="entry name" value="CLP_R"/>
    <property type="match status" value="1"/>
</dbReference>
<keyword evidence="1 4" id="KW-0677">Repeat</keyword>
<dbReference type="EMBL" id="SMBP01000019">
    <property type="protein sequence ID" value="TCU57105.1"/>
    <property type="molecule type" value="Genomic_DNA"/>
</dbReference>
<accession>A0A4V2VJS4</accession>
<dbReference type="InterPro" id="IPR003593">
    <property type="entry name" value="AAA+_ATPase"/>
</dbReference>
<evidence type="ECO:0000256" key="3">
    <source>
        <dbReference type="ARBA" id="ARBA00022840"/>
    </source>
</evidence>
<reference evidence="6 7" key="1">
    <citation type="submission" date="2019-03" db="EMBL/GenBank/DDBJ databases">
        <title>Genomic Encyclopedia of Type Strains, Phase IV (KMG-IV): sequencing the most valuable type-strain genomes for metagenomic binning, comparative biology and taxonomic classification.</title>
        <authorList>
            <person name="Goeker M."/>
        </authorList>
    </citation>
    <scope>NUCLEOTIDE SEQUENCE [LARGE SCALE GENOMIC DNA]</scope>
    <source>
        <strain evidence="6 7">DSM 29481</strain>
    </source>
</reference>
<dbReference type="InterPro" id="IPR003959">
    <property type="entry name" value="ATPase_AAA_core"/>
</dbReference>
<dbReference type="GO" id="GO:0034605">
    <property type="term" value="P:cellular response to heat"/>
    <property type="evidence" value="ECO:0007669"/>
    <property type="project" value="TreeGrafter"/>
</dbReference>
<dbReference type="GO" id="GO:0005737">
    <property type="term" value="C:cytoplasm"/>
    <property type="evidence" value="ECO:0007669"/>
    <property type="project" value="TreeGrafter"/>
</dbReference>
<dbReference type="GO" id="GO:0005524">
    <property type="term" value="F:ATP binding"/>
    <property type="evidence" value="ECO:0007669"/>
    <property type="project" value="UniProtKB-KW"/>
</dbReference>
<dbReference type="SUPFAM" id="SSF52540">
    <property type="entry name" value="P-loop containing nucleoside triphosphate hydrolases"/>
    <property type="match status" value="2"/>
</dbReference>
<dbReference type="GO" id="GO:0006508">
    <property type="term" value="P:proteolysis"/>
    <property type="evidence" value="ECO:0007669"/>
    <property type="project" value="UniProtKB-KW"/>
</dbReference>
<keyword evidence="7" id="KW-1185">Reference proteome</keyword>
<protein>
    <submittedName>
        <fullName evidence="6">ATP-dependent Clp protease ATP-binding subunit ClpA</fullName>
    </submittedName>
</protein>
<dbReference type="PANTHER" id="PTHR11638:SF18">
    <property type="entry name" value="HEAT SHOCK PROTEIN 104"/>
    <property type="match status" value="1"/>
</dbReference>
<evidence type="ECO:0000259" key="5">
    <source>
        <dbReference type="PROSITE" id="PS51903"/>
    </source>
</evidence>
<dbReference type="InterPro" id="IPR027417">
    <property type="entry name" value="P-loop_NTPase"/>
</dbReference>
<evidence type="ECO:0000256" key="4">
    <source>
        <dbReference type="PROSITE-ProRule" id="PRU01251"/>
    </source>
</evidence>
<name>A0A4V2VJS4_9FIRM</name>
<dbReference type="InterPro" id="IPR050130">
    <property type="entry name" value="ClpA_ClpB"/>
</dbReference>
<dbReference type="Gene3D" id="1.10.1780.10">
    <property type="entry name" value="Clp, N-terminal domain"/>
    <property type="match status" value="1"/>
</dbReference>
<evidence type="ECO:0000256" key="1">
    <source>
        <dbReference type="ARBA" id="ARBA00022737"/>
    </source>
</evidence>
<dbReference type="Pfam" id="PF02861">
    <property type="entry name" value="Clp_N"/>
    <property type="match status" value="1"/>
</dbReference>
<dbReference type="AlphaFoldDB" id="A0A4V2VJS4"/>
<evidence type="ECO:0000256" key="2">
    <source>
        <dbReference type="ARBA" id="ARBA00022741"/>
    </source>
</evidence>
<dbReference type="GO" id="GO:0016887">
    <property type="term" value="F:ATP hydrolysis activity"/>
    <property type="evidence" value="ECO:0007669"/>
    <property type="project" value="InterPro"/>
</dbReference>
<proteinExistence type="predicted"/>
<dbReference type="InterPro" id="IPR041546">
    <property type="entry name" value="ClpA/ClpB_AAA_lid"/>
</dbReference>
<dbReference type="PANTHER" id="PTHR11638">
    <property type="entry name" value="ATP-DEPENDENT CLP PROTEASE"/>
    <property type="match status" value="1"/>
</dbReference>
<feature type="domain" description="Clp R" evidence="5">
    <location>
        <begin position="1"/>
        <end position="79"/>
    </location>
</feature>
<dbReference type="SMART" id="SM00382">
    <property type="entry name" value="AAA"/>
    <property type="match status" value="2"/>
</dbReference>
<dbReference type="CDD" id="cd00009">
    <property type="entry name" value="AAA"/>
    <property type="match status" value="1"/>
</dbReference>
<comment type="caution">
    <text evidence="6">The sequence shown here is derived from an EMBL/GenBank/DDBJ whole genome shotgun (WGS) entry which is preliminary data.</text>
</comment>
<keyword evidence="2" id="KW-0547">Nucleotide-binding</keyword>
<sequence>METDGEDMKYRLNKQVTNIMKSAGEEARDMGNNYIGSEHLLLAILKDSETQLCQLISAQGVCYYQMKEDLMVLFGLRDQSVEEIQITQVVDDILERAMQIAQHKKAKVMDVHSLSLALLQTASCVATEILHRYDIDENVLLMQMEHGGRNELDKVNELRNLNTCGLNQDIIGRDKELSFMISVLSRKDKANPLLIGEPGVGKTALVEKLAGMIQANQVPSLRNASIYELHLNSLVAGTKYRGDFEEKLQNIIRLLEKYPNVILFIDEIHQMIGAGKSEGSIDVSSVLKPYLARGLIKCIGATTVEEYEKYIEKDRALERRFQIITIKEPNQSETLEMLKVKVKEYEDFHQVHIPMDILAKIVAYCDYYMPQRKFPDKAIDVLDLSCVSAKASNTHQVNEDMVKDVVEKLTAIPLASVDRVQLLKAQLQESLIGQEEVIDKLIAQLQWIEQGVITQRPLGVWLFLGNPGVGKKTLMQKFNRTYFNQEDMVTFDMAAFEQNFAHNLSLLRRNPYTIVCIMNLHMAHEAQLQFLRQSIEKGYMEHDIYKVDLRHCIMILNGDFTLTNSSELHFQETQSLEQILSRQLPASFLSVIDEIFWFHDLKQEDKLHIVHNVLKQWNKTLADTKIKEVISSCTSMEEVTRKLKQHLVEV</sequence>
<keyword evidence="6" id="KW-0645">Protease</keyword>
<dbReference type="Gene3D" id="1.10.8.60">
    <property type="match status" value="1"/>
</dbReference>
<dbReference type="Pfam" id="PF00004">
    <property type="entry name" value="AAA"/>
    <property type="match status" value="1"/>
</dbReference>
<dbReference type="Proteomes" id="UP000295773">
    <property type="component" value="Unassembled WGS sequence"/>
</dbReference>